<evidence type="ECO:0000313" key="1">
    <source>
        <dbReference type="EMBL" id="CAI9579161.1"/>
    </source>
</evidence>
<sequence>SLVSCLQSLSISCTLSAVSDHLLYHVCSLCPSLVSCLQSLTISCTMSAVSDHLLYPVCSL</sequence>
<reference evidence="1" key="1">
    <citation type="submission" date="2023-05" db="EMBL/GenBank/DDBJ databases">
        <authorList>
            <person name="Stuckert A."/>
        </authorList>
    </citation>
    <scope>NUCLEOTIDE SEQUENCE</scope>
</reference>
<comment type="caution">
    <text evidence="1">The sequence shown here is derived from an EMBL/GenBank/DDBJ whole genome shotgun (WGS) entry which is preliminary data.</text>
</comment>
<evidence type="ECO:0000313" key="2">
    <source>
        <dbReference type="Proteomes" id="UP001162483"/>
    </source>
</evidence>
<organism evidence="1 2">
    <name type="scientific">Staurois parvus</name>
    <dbReference type="NCBI Taxonomy" id="386267"/>
    <lineage>
        <taxon>Eukaryota</taxon>
        <taxon>Metazoa</taxon>
        <taxon>Chordata</taxon>
        <taxon>Craniata</taxon>
        <taxon>Vertebrata</taxon>
        <taxon>Euteleostomi</taxon>
        <taxon>Amphibia</taxon>
        <taxon>Batrachia</taxon>
        <taxon>Anura</taxon>
        <taxon>Neobatrachia</taxon>
        <taxon>Ranoidea</taxon>
        <taxon>Ranidae</taxon>
        <taxon>Staurois</taxon>
    </lineage>
</organism>
<keyword evidence="2" id="KW-1185">Reference proteome</keyword>
<protein>
    <submittedName>
        <fullName evidence="1">Uncharacterized protein</fullName>
    </submittedName>
</protein>
<proteinExistence type="predicted"/>
<dbReference type="Proteomes" id="UP001162483">
    <property type="component" value="Unassembled WGS sequence"/>
</dbReference>
<gene>
    <name evidence="1" type="ORF">SPARVUS_LOCUS9036804</name>
</gene>
<feature type="non-terminal residue" evidence="1">
    <location>
        <position position="1"/>
    </location>
</feature>
<name>A0ABN9E2P3_9NEOB</name>
<dbReference type="EMBL" id="CATNWA010015072">
    <property type="protein sequence ID" value="CAI9579161.1"/>
    <property type="molecule type" value="Genomic_DNA"/>
</dbReference>
<accession>A0ABN9E2P3</accession>